<gene>
    <name evidence="4" type="ORF">DGAL_LOCUS4982</name>
</gene>
<feature type="compositionally biased region" description="Gly residues" evidence="2">
    <location>
        <begin position="973"/>
        <end position="984"/>
    </location>
</feature>
<proteinExistence type="predicted"/>
<evidence type="ECO:0000256" key="2">
    <source>
        <dbReference type="SAM" id="MobiDB-lite"/>
    </source>
</evidence>
<dbReference type="InterPro" id="IPR032446">
    <property type="entry name" value="SCAPER_N"/>
</dbReference>
<feature type="domain" description="S phase cyclin A-associated protein in the endoplasmic reticulum N-terminal" evidence="3">
    <location>
        <begin position="85"/>
        <end position="179"/>
    </location>
</feature>
<dbReference type="Proteomes" id="UP000789390">
    <property type="component" value="Unassembled WGS sequence"/>
</dbReference>
<feature type="region of interest" description="Disordered" evidence="2">
    <location>
        <begin position="552"/>
        <end position="595"/>
    </location>
</feature>
<feature type="compositionally biased region" description="Basic residues" evidence="2">
    <location>
        <begin position="1003"/>
        <end position="1016"/>
    </location>
</feature>
<feature type="compositionally biased region" description="Polar residues" evidence="2">
    <location>
        <begin position="1021"/>
        <end position="1030"/>
    </location>
</feature>
<name>A0A8J2RGP2_9CRUS</name>
<reference evidence="4" key="1">
    <citation type="submission" date="2021-11" db="EMBL/GenBank/DDBJ databases">
        <authorList>
            <person name="Schell T."/>
        </authorList>
    </citation>
    <scope>NUCLEOTIDE SEQUENCE</scope>
    <source>
        <strain evidence="4">M5</strain>
    </source>
</reference>
<sequence length="1484" mass="165632">MSSIEDMEQVRLLVQEEGKSARNILTFNVPYMEGRAMPSSDGGVKIPVRKPPINPKSLLVRLEHKVPKLVTVLKNSRSRIRSASAGRDRKSDLQARYWGLLFENLRRAVDEIYLTCESDESVEECKEAIMILESCTKDFRNLIEWLRLKWNYEQTPAPQRPTSLAWEVRKSSPAKPSCASIMGQLQKTPVGLARRILNFEDESTSSPLFTSSVVETKALVTAEYPIQTICEAAESIMQIIPTTETVPQPAPSTTTTIKKPASKTVPEARPSKSTEQSSTTARVTNVKPKSSPVWKVGKASKNAVNSEVQSLSLANKVQPQSTTPRVQSQSLSHKGPVVPCPATKSQPTQAQSWAHACSRVQTTPSLQQQSRAKLNKSEPPKVVARHAVTRQQTHTPAAATTTDVDEGWETVRGRTRSRTSPAKATPVLTRASTMVYGSRLEAKQSTKVTNRQPTVRSGLVKPSIAQSLPSLCDRVPPKPEPPKEPLPICLPAVPKEPTPVIAVVNSVAHDSVAYDDSVIVSSDEDKDEAQEAAEVAEEEAEMARREEALTIEEENLQREIRETERSDNEGDETWDEPINVTPASTPEGIPRNTPDRVPVEREVLEEKYHLLLENCSWAEQMELLDQLEEVAAMDGARQPGRALQVHEKLSSPSRRRTAEPCEAFQQHEAKQLRAQQHRAAFREEKRRKRRELTKRMEEVRMAKSLLLDEKKLLLERKMKRAEEKRQKHLAEIVKKAHDEESKKREIAFINTIEAQNKQHDFIARIQTQEERIQGLQEERQRRQEERNKAKEALEERKRVLEAERQAKVALLQEKRRQREERIDREHQEKEKERLELAREKQRDREERMSALQAAHQASQSQLQRKIQQKQEESARRHEENIEQIRQKALELSILRFSSAGGADDAPRLVHYETARVCSLCDVQIHSEVILMSHLGGKRHMEALKNHYGGKEPSREQSESSNLKFIVDANYTGGDDGTADGGTVGKGPDKNVPAPESEKEKRAKALKKRAKKLKSKVMQKNALETSLQSPEGANKHRISRILQELERDPSVHDRHWGELVRLLEKGSTNEQLTFGVQRGVSVVGDMLSSYQTEQEQGRGNSPLRVILSTVNCLRLAARSHLDMSTHIINSRATPLLLNVLARRLETLEGNGNGVQASGQLCVSVQPMSDAVATTIMNAWVAIVEPILSSNSEKIATQSNSDLPARISSLISYAVSLGLVDRLAFHVGGVGGPLLDEQSASNDLLLASLKFLTSLVDLLHLCKKSQPKKAKSTLVVTDATQLVEAFQMTELAGVVNALYGLLLHQGAPSSSAGRPAELPDNTIRFTVAALQLIHRLALLDLTTFQAILGAEGVSLEFRHIASFLLWYGVNVQSPVAHLLNLTILCIGFFATGHHDNQMILQSGHMPSVLQQLCRLPFGYFSDKSLRAILLPTLLACCHDNAANRAVLQKEMSYQMVEDYVNSDDGRSVHLVCTILNSSLNAGKNVE</sequence>
<evidence type="ECO:0000313" key="4">
    <source>
        <dbReference type="EMBL" id="CAH0102562.1"/>
    </source>
</evidence>
<dbReference type="OrthoDB" id="6360654at2759"/>
<dbReference type="Pfam" id="PF16501">
    <property type="entry name" value="SCAPER_N"/>
    <property type="match status" value="1"/>
</dbReference>
<feature type="region of interest" description="Disordered" evidence="2">
    <location>
        <begin position="245"/>
        <end position="298"/>
    </location>
</feature>
<comment type="caution">
    <text evidence="4">The sequence shown here is derived from an EMBL/GenBank/DDBJ whole genome shotgun (WGS) entry which is preliminary data.</text>
</comment>
<evidence type="ECO:0000313" key="5">
    <source>
        <dbReference type="Proteomes" id="UP000789390"/>
    </source>
</evidence>
<keyword evidence="1" id="KW-0175">Coiled coil</keyword>
<feature type="compositionally biased region" description="Low complexity" evidence="2">
    <location>
        <begin position="849"/>
        <end position="865"/>
    </location>
</feature>
<accession>A0A8J2RGP2</accession>
<protein>
    <recommendedName>
        <fullName evidence="3">S phase cyclin A-associated protein in the endoplasmic reticulum N-terminal domain-containing protein</fullName>
    </recommendedName>
</protein>
<dbReference type="SUPFAM" id="SSF57667">
    <property type="entry name" value="beta-beta-alpha zinc fingers"/>
    <property type="match status" value="1"/>
</dbReference>
<feature type="compositionally biased region" description="Basic and acidic residues" evidence="2">
    <location>
        <begin position="817"/>
        <end position="848"/>
    </location>
</feature>
<organism evidence="4 5">
    <name type="scientific">Daphnia galeata</name>
    <dbReference type="NCBI Taxonomy" id="27404"/>
    <lineage>
        <taxon>Eukaryota</taxon>
        <taxon>Metazoa</taxon>
        <taxon>Ecdysozoa</taxon>
        <taxon>Arthropoda</taxon>
        <taxon>Crustacea</taxon>
        <taxon>Branchiopoda</taxon>
        <taxon>Diplostraca</taxon>
        <taxon>Cladocera</taxon>
        <taxon>Anomopoda</taxon>
        <taxon>Daphniidae</taxon>
        <taxon>Daphnia</taxon>
    </lineage>
</organism>
<feature type="compositionally biased region" description="Polar residues" evidence="2">
    <location>
        <begin position="245"/>
        <end position="257"/>
    </location>
</feature>
<feature type="region of interest" description="Disordered" evidence="2">
    <location>
        <begin position="311"/>
        <end position="345"/>
    </location>
</feature>
<feature type="compositionally biased region" description="Polar residues" evidence="2">
    <location>
        <begin position="271"/>
        <end position="283"/>
    </location>
</feature>
<dbReference type="PANTHER" id="PTHR31434:SF2">
    <property type="entry name" value="S PHASE CYCLIN A-ASSOCIATED PROTEIN IN THE ENDOPLASMIC RETICULUM"/>
    <property type="match status" value="1"/>
</dbReference>
<feature type="compositionally biased region" description="Polar residues" evidence="2">
    <location>
        <begin position="311"/>
        <end position="332"/>
    </location>
</feature>
<evidence type="ECO:0000256" key="1">
    <source>
        <dbReference type="SAM" id="Coils"/>
    </source>
</evidence>
<feature type="compositionally biased region" description="Basic and acidic residues" evidence="2">
    <location>
        <begin position="868"/>
        <end position="880"/>
    </location>
</feature>
<feature type="region of interest" description="Disordered" evidence="2">
    <location>
        <begin position="968"/>
        <end position="1030"/>
    </location>
</feature>
<dbReference type="EMBL" id="CAKKLH010000087">
    <property type="protein sequence ID" value="CAH0102562.1"/>
    <property type="molecule type" value="Genomic_DNA"/>
</dbReference>
<dbReference type="InterPro" id="IPR036236">
    <property type="entry name" value="Znf_C2H2_sf"/>
</dbReference>
<dbReference type="Gene3D" id="3.30.160.60">
    <property type="entry name" value="Classic Zinc Finger"/>
    <property type="match status" value="1"/>
</dbReference>
<keyword evidence="5" id="KW-1185">Reference proteome</keyword>
<feature type="region of interest" description="Disordered" evidence="2">
    <location>
        <begin position="774"/>
        <end position="793"/>
    </location>
</feature>
<feature type="coiled-coil region" evidence="1">
    <location>
        <begin position="682"/>
        <end position="731"/>
    </location>
</feature>
<dbReference type="PANTHER" id="PTHR31434">
    <property type="entry name" value="S PHASE CYCLIN A-ASSOCIATED PROTEIN IN THE ENDOPLASMIC RETICULUM"/>
    <property type="match status" value="1"/>
</dbReference>
<feature type="compositionally biased region" description="Basic and acidic residues" evidence="2">
    <location>
        <begin position="555"/>
        <end position="568"/>
    </location>
</feature>
<feature type="region of interest" description="Disordered" evidence="2">
    <location>
        <begin position="817"/>
        <end position="880"/>
    </location>
</feature>
<evidence type="ECO:0000259" key="3">
    <source>
        <dbReference type="Pfam" id="PF16501"/>
    </source>
</evidence>